<dbReference type="GO" id="GO:0005886">
    <property type="term" value="C:plasma membrane"/>
    <property type="evidence" value="ECO:0007669"/>
    <property type="project" value="UniProtKB-SubCell"/>
</dbReference>
<comment type="activity regulation">
    <text evidence="10">Na(+) is not transported, but it plays an essential structural role and its presence is essential for fluoride channel function.</text>
</comment>
<evidence type="ECO:0000256" key="2">
    <source>
        <dbReference type="ARBA" id="ARBA00022475"/>
    </source>
</evidence>
<organism evidence="11 12">
    <name type="scientific">Serinicoccus hydrothermalis</name>
    <dbReference type="NCBI Taxonomy" id="1758689"/>
    <lineage>
        <taxon>Bacteria</taxon>
        <taxon>Bacillati</taxon>
        <taxon>Actinomycetota</taxon>
        <taxon>Actinomycetes</taxon>
        <taxon>Micrococcales</taxon>
        <taxon>Ornithinimicrobiaceae</taxon>
        <taxon>Serinicoccus</taxon>
    </lineage>
</organism>
<dbReference type="KEGG" id="serj:SGUI_1393"/>
<comment type="similarity">
    <text evidence="7 10">Belongs to the fluoride channel Fluc/FEX (TC 1.A.43) family.</text>
</comment>
<comment type="subcellular location">
    <subcellularLocation>
        <location evidence="1 10">Cell membrane</location>
        <topology evidence="1 10">Multi-pass membrane protein</topology>
    </subcellularLocation>
</comment>
<name>A0A1B1NBG9_9MICO</name>
<keyword evidence="3 10" id="KW-0812">Transmembrane</keyword>
<proteinExistence type="inferred from homology"/>
<evidence type="ECO:0000313" key="12">
    <source>
        <dbReference type="Proteomes" id="UP000092482"/>
    </source>
</evidence>
<dbReference type="EMBL" id="CP014989">
    <property type="protein sequence ID" value="ANS78789.1"/>
    <property type="molecule type" value="Genomic_DNA"/>
</dbReference>
<gene>
    <name evidence="10" type="primary">fluC</name>
    <name evidence="10" type="synonym">crcB</name>
    <name evidence="11" type="ORF">SGUI_1393</name>
</gene>
<dbReference type="Pfam" id="PF02537">
    <property type="entry name" value="CRCB"/>
    <property type="match status" value="1"/>
</dbReference>
<dbReference type="STRING" id="1758689.SGUI_1393"/>
<feature type="binding site" evidence="10">
    <location>
        <position position="73"/>
    </location>
    <ligand>
        <name>Na(+)</name>
        <dbReference type="ChEBI" id="CHEBI:29101"/>
        <note>structural</note>
    </ligand>
</feature>
<evidence type="ECO:0000256" key="8">
    <source>
        <dbReference type="ARBA" id="ARBA00035585"/>
    </source>
</evidence>
<sequence>MSGMPWLLAAALVAAGGAVGAMLRHLLSRPPLGPVRGVLLVNLVGAAALGVLVGLADALAPWLFLLLGTGLCGALTTWSTLAVQTCELGGRDRDRAGAYLGATLLLGLGAAAGGYALARLLV</sequence>
<accession>A0A1B1NBG9</accession>
<evidence type="ECO:0000256" key="3">
    <source>
        <dbReference type="ARBA" id="ARBA00022692"/>
    </source>
</evidence>
<keyword evidence="12" id="KW-1185">Reference proteome</keyword>
<feature type="transmembrane region" description="Helical" evidence="10">
    <location>
        <begin position="62"/>
        <end position="84"/>
    </location>
</feature>
<evidence type="ECO:0000313" key="11">
    <source>
        <dbReference type="EMBL" id="ANS78789.1"/>
    </source>
</evidence>
<keyword evidence="2 10" id="KW-1003">Cell membrane</keyword>
<feature type="binding site" evidence="10">
    <location>
        <position position="76"/>
    </location>
    <ligand>
        <name>Na(+)</name>
        <dbReference type="ChEBI" id="CHEBI:29101"/>
        <note>structural</note>
    </ligand>
</feature>
<evidence type="ECO:0000256" key="5">
    <source>
        <dbReference type="ARBA" id="ARBA00023136"/>
    </source>
</evidence>
<comment type="function">
    <text evidence="9 10">Fluoride-specific ion channel. Important for reducing fluoride concentration in the cell, thus reducing its toxicity.</text>
</comment>
<evidence type="ECO:0000256" key="4">
    <source>
        <dbReference type="ARBA" id="ARBA00022989"/>
    </source>
</evidence>
<keyword evidence="6 10" id="KW-0407">Ion channel</keyword>
<feature type="transmembrane region" description="Helical" evidence="10">
    <location>
        <begin position="96"/>
        <end position="118"/>
    </location>
</feature>
<evidence type="ECO:0000256" key="10">
    <source>
        <dbReference type="HAMAP-Rule" id="MF_00454"/>
    </source>
</evidence>
<reference evidence="11 12" key="1">
    <citation type="submission" date="2016-03" db="EMBL/GenBank/DDBJ databases">
        <title>Shallow-sea hydrothermal system.</title>
        <authorList>
            <person name="Tang K."/>
        </authorList>
    </citation>
    <scope>NUCLEOTIDE SEQUENCE [LARGE SCALE GENOMIC DNA]</scope>
    <source>
        <strain evidence="11 12">JLT9</strain>
    </source>
</reference>
<feature type="transmembrane region" description="Helical" evidence="10">
    <location>
        <begin position="39"/>
        <end position="56"/>
    </location>
</feature>
<keyword evidence="5 10" id="KW-0472">Membrane</keyword>
<feature type="transmembrane region" description="Helical" evidence="10">
    <location>
        <begin position="6"/>
        <end position="27"/>
    </location>
</feature>
<keyword evidence="10" id="KW-0479">Metal-binding</keyword>
<dbReference type="GO" id="GO:0140114">
    <property type="term" value="P:cellular detoxification of fluoride"/>
    <property type="evidence" value="ECO:0007669"/>
    <property type="project" value="UniProtKB-UniRule"/>
</dbReference>
<dbReference type="Proteomes" id="UP000092482">
    <property type="component" value="Chromosome"/>
</dbReference>
<dbReference type="GO" id="GO:0062054">
    <property type="term" value="F:fluoride channel activity"/>
    <property type="evidence" value="ECO:0007669"/>
    <property type="project" value="UniProtKB-UniRule"/>
</dbReference>
<evidence type="ECO:0000256" key="9">
    <source>
        <dbReference type="ARBA" id="ARBA00049940"/>
    </source>
</evidence>
<dbReference type="InterPro" id="IPR003691">
    <property type="entry name" value="FluC"/>
</dbReference>
<keyword evidence="10" id="KW-0915">Sodium</keyword>
<evidence type="ECO:0000256" key="1">
    <source>
        <dbReference type="ARBA" id="ARBA00004651"/>
    </source>
</evidence>
<keyword evidence="10" id="KW-0406">Ion transport</keyword>
<comment type="catalytic activity">
    <reaction evidence="8">
        <text>fluoride(in) = fluoride(out)</text>
        <dbReference type="Rhea" id="RHEA:76159"/>
        <dbReference type="ChEBI" id="CHEBI:17051"/>
    </reaction>
    <physiologicalReaction direction="left-to-right" evidence="8">
        <dbReference type="Rhea" id="RHEA:76160"/>
    </physiologicalReaction>
</comment>
<evidence type="ECO:0000256" key="6">
    <source>
        <dbReference type="ARBA" id="ARBA00023303"/>
    </source>
</evidence>
<dbReference type="AlphaFoldDB" id="A0A1B1NBG9"/>
<dbReference type="GO" id="GO:0046872">
    <property type="term" value="F:metal ion binding"/>
    <property type="evidence" value="ECO:0007669"/>
    <property type="project" value="UniProtKB-KW"/>
</dbReference>
<keyword evidence="4 10" id="KW-1133">Transmembrane helix</keyword>
<keyword evidence="10" id="KW-0813">Transport</keyword>
<protein>
    <recommendedName>
        <fullName evidence="10">Fluoride-specific ion channel FluC</fullName>
    </recommendedName>
</protein>
<dbReference type="HAMAP" id="MF_00454">
    <property type="entry name" value="FluC"/>
    <property type="match status" value="1"/>
</dbReference>
<evidence type="ECO:0000256" key="7">
    <source>
        <dbReference type="ARBA" id="ARBA00035120"/>
    </source>
</evidence>